<keyword evidence="2" id="KW-0812">Transmembrane</keyword>
<feature type="transmembrane region" description="Helical" evidence="2">
    <location>
        <begin position="51"/>
        <end position="69"/>
    </location>
</feature>
<evidence type="ECO:0000313" key="4">
    <source>
        <dbReference type="Proteomes" id="UP000759103"/>
    </source>
</evidence>
<dbReference type="Proteomes" id="UP000759103">
    <property type="component" value="Unassembled WGS sequence"/>
</dbReference>
<gene>
    <name evidence="3" type="ORF">KZ820_07425</name>
</gene>
<evidence type="ECO:0008006" key="5">
    <source>
        <dbReference type="Google" id="ProtNLM"/>
    </source>
</evidence>
<evidence type="ECO:0000256" key="1">
    <source>
        <dbReference type="SAM" id="MobiDB-lite"/>
    </source>
</evidence>
<dbReference type="RefSeq" id="WP_219747904.1">
    <property type="nucleotide sequence ID" value="NZ_JAHXZN010000001.1"/>
</dbReference>
<protein>
    <recommendedName>
        <fullName evidence="5">Lipoprotein</fullName>
    </recommendedName>
</protein>
<sequence length="181" mass="19254">MMLHPAAPPSDLSPALVPLVPGEGDGGRPRRCRAYAAGAAAASLLALSRGLALAAAVLAVFAGACLYLARRLDRHRADALAERLAAISGTALPHRWCLAGPGAVAVADGKSLWLVDRSTAYQTVRLDPEQIAGVLPRRGRRAWRVALLYRLDPHEGARRSLICFGRDRAAADAFVAHLTRR</sequence>
<organism evidence="3 4">
    <name type="scientific">Sphingomonas citri</name>
    <dbReference type="NCBI Taxonomy" id="2862499"/>
    <lineage>
        <taxon>Bacteria</taxon>
        <taxon>Pseudomonadati</taxon>
        <taxon>Pseudomonadota</taxon>
        <taxon>Alphaproteobacteria</taxon>
        <taxon>Sphingomonadales</taxon>
        <taxon>Sphingomonadaceae</taxon>
        <taxon>Sphingomonas</taxon>
    </lineage>
</organism>
<feature type="compositionally biased region" description="Low complexity" evidence="1">
    <location>
        <begin position="9"/>
        <end position="20"/>
    </location>
</feature>
<keyword evidence="2" id="KW-0472">Membrane</keyword>
<evidence type="ECO:0000313" key="3">
    <source>
        <dbReference type="EMBL" id="MBW6530563.1"/>
    </source>
</evidence>
<feature type="region of interest" description="Disordered" evidence="1">
    <location>
        <begin position="1"/>
        <end position="20"/>
    </location>
</feature>
<proteinExistence type="predicted"/>
<reference evidence="3 4" key="1">
    <citation type="submission" date="2021-07" db="EMBL/GenBank/DDBJ databases">
        <title>Sphingomonas sp.</title>
        <authorList>
            <person name="Feng G."/>
            <person name="Li J."/>
            <person name="Pan M."/>
        </authorList>
    </citation>
    <scope>NUCLEOTIDE SEQUENCE [LARGE SCALE GENOMIC DNA]</scope>
    <source>
        <strain evidence="3 4">RRHST34</strain>
    </source>
</reference>
<keyword evidence="2" id="KW-1133">Transmembrane helix</keyword>
<dbReference type="EMBL" id="JAHXZN010000001">
    <property type="protein sequence ID" value="MBW6530563.1"/>
    <property type="molecule type" value="Genomic_DNA"/>
</dbReference>
<keyword evidence="4" id="KW-1185">Reference proteome</keyword>
<evidence type="ECO:0000256" key="2">
    <source>
        <dbReference type="SAM" id="Phobius"/>
    </source>
</evidence>
<name>A0ABS7BLT4_9SPHN</name>
<accession>A0ABS7BLT4</accession>
<comment type="caution">
    <text evidence="3">The sequence shown here is derived from an EMBL/GenBank/DDBJ whole genome shotgun (WGS) entry which is preliminary data.</text>
</comment>